<evidence type="ECO:0000313" key="2">
    <source>
        <dbReference type="Proteomes" id="UP000266441"/>
    </source>
</evidence>
<dbReference type="Proteomes" id="UP000266441">
    <property type="component" value="Unassembled WGS sequence"/>
</dbReference>
<name>A0A399D1Z5_9BACT</name>
<organism evidence="1 2">
    <name type="scientific">Mariniphaga sediminis</name>
    <dbReference type="NCBI Taxonomy" id="1628158"/>
    <lineage>
        <taxon>Bacteria</taxon>
        <taxon>Pseudomonadati</taxon>
        <taxon>Bacteroidota</taxon>
        <taxon>Bacteroidia</taxon>
        <taxon>Marinilabiliales</taxon>
        <taxon>Prolixibacteraceae</taxon>
        <taxon>Mariniphaga</taxon>
    </lineage>
</organism>
<accession>A0A399D1Z5</accession>
<gene>
    <name evidence="1" type="ORF">D1164_06510</name>
</gene>
<sequence length="60" mass="6888">MRHSLIFQSDIQDSSLQSHSPVFIPSEQGQMKNIYNSLKISAKIIHLSNPGSFYPFVFIY</sequence>
<keyword evidence="2" id="KW-1185">Reference proteome</keyword>
<evidence type="ECO:0000313" key="1">
    <source>
        <dbReference type="EMBL" id="RIH65914.1"/>
    </source>
</evidence>
<dbReference type="EMBL" id="QWET01000004">
    <property type="protein sequence ID" value="RIH65914.1"/>
    <property type="molecule type" value="Genomic_DNA"/>
</dbReference>
<comment type="caution">
    <text evidence="1">The sequence shown here is derived from an EMBL/GenBank/DDBJ whole genome shotgun (WGS) entry which is preliminary data.</text>
</comment>
<protein>
    <submittedName>
        <fullName evidence="1">Uncharacterized protein</fullName>
    </submittedName>
</protein>
<proteinExistence type="predicted"/>
<reference evidence="1 2" key="1">
    <citation type="journal article" date="2015" name="Int. J. Syst. Evol. Microbiol.">
        <title>Mariniphaga sediminis sp. nov., isolated from coastal sediment.</title>
        <authorList>
            <person name="Wang F.Q."/>
            <person name="Shen Q.Y."/>
            <person name="Chen G.J."/>
            <person name="Du Z.J."/>
        </authorList>
    </citation>
    <scope>NUCLEOTIDE SEQUENCE [LARGE SCALE GENOMIC DNA]</scope>
    <source>
        <strain evidence="1 2">SY21</strain>
    </source>
</reference>
<dbReference type="AlphaFoldDB" id="A0A399D1Z5"/>